<dbReference type="Proteomes" id="UP000773462">
    <property type="component" value="Unassembled WGS sequence"/>
</dbReference>
<proteinExistence type="predicted"/>
<evidence type="ECO:0000259" key="2">
    <source>
        <dbReference type="Pfam" id="PF13786"/>
    </source>
</evidence>
<gene>
    <name evidence="3" type="ORF">J2Z70_002815</name>
</gene>
<keyword evidence="1" id="KW-1133">Transmembrane helix</keyword>
<reference evidence="3 4" key="1">
    <citation type="submission" date="2021-03" db="EMBL/GenBank/DDBJ databases">
        <title>Genomic Encyclopedia of Type Strains, Phase IV (KMG-IV): sequencing the most valuable type-strain genomes for metagenomic binning, comparative biology and taxonomic classification.</title>
        <authorList>
            <person name="Goeker M."/>
        </authorList>
    </citation>
    <scope>NUCLEOTIDE SEQUENCE [LARGE SCALE GENOMIC DNA]</scope>
    <source>
        <strain evidence="3 4">DSM 101953</strain>
    </source>
</reference>
<keyword evidence="4" id="KW-1185">Reference proteome</keyword>
<name>A0ABS4NRJ0_9BACL</name>
<dbReference type="InterPro" id="IPR025436">
    <property type="entry name" value="DUF4179"/>
</dbReference>
<sequence length="458" mass="51488">MTTAKDRLDVESEAVTAQLQKEAEHMIHIMPSSVHFDELWQLHTGGVGKAPRDRHRLSSYKKWIISVTAALAVTAGSIIGIGFISPPVAEALRVIPFFDYLYAKGGDREGLKPIEEKHLSNPAGALITDKGITFNLVEEYYDGISLVINYEVTYPSSSAPITGKEAAVFYKLNFEGHDPQRISTHDFTITGDHTFVGTTRLSFGDKDLPDQLRLNMSIDCIGTTRGNWDVSVLLDRGKSAALSTTVYPKNLDFRYDNSLYTVDKLTLGPLTSQVILMKSYPHDWLNVMLEDDIGTLYTNKGGDGATDEYYYFNFSPLTAFNPKPEYMTLIVYETLENAQIKSHEDRQRLSGSLPLTLKGNEGGTVTVTAVDFEEKQTVVFYEVSQVMSQLTELTLLQGQGEPITQTGQRVRISRDKLAFKLIFPPVQPSDQLEIRARYFSYPEDIQQFRLRIPVQWTK</sequence>
<evidence type="ECO:0000313" key="4">
    <source>
        <dbReference type="Proteomes" id="UP000773462"/>
    </source>
</evidence>
<dbReference type="RefSeq" id="WP_209873812.1">
    <property type="nucleotide sequence ID" value="NZ_JAGGLV010000008.1"/>
</dbReference>
<keyword evidence="1" id="KW-0472">Membrane</keyword>
<feature type="transmembrane region" description="Helical" evidence="1">
    <location>
        <begin position="63"/>
        <end position="84"/>
    </location>
</feature>
<dbReference type="Gene3D" id="2.60.40.1630">
    <property type="entry name" value="bacillus anthracis domain"/>
    <property type="match status" value="1"/>
</dbReference>
<evidence type="ECO:0000256" key="1">
    <source>
        <dbReference type="SAM" id="Phobius"/>
    </source>
</evidence>
<dbReference type="Pfam" id="PF13786">
    <property type="entry name" value="DUF4179"/>
    <property type="match status" value="1"/>
</dbReference>
<dbReference type="EMBL" id="JAGGLV010000008">
    <property type="protein sequence ID" value="MBP2112661.1"/>
    <property type="molecule type" value="Genomic_DNA"/>
</dbReference>
<evidence type="ECO:0000313" key="3">
    <source>
        <dbReference type="EMBL" id="MBP2112661.1"/>
    </source>
</evidence>
<accession>A0ABS4NRJ0</accession>
<comment type="caution">
    <text evidence="3">The sequence shown here is derived from an EMBL/GenBank/DDBJ whole genome shotgun (WGS) entry which is preliminary data.</text>
</comment>
<feature type="domain" description="DUF4179" evidence="2">
    <location>
        <begin position="61"/>
        <end position="152"/>
    </location>
</feature>
<organism evidence="3 4">
    <name type="scientific">Paenibacillus silagei</name>
    <dbReference type="NCBI Taxonomy" id="1670801"/>
    <lineage>
        <taxon>Bacteria</taxon>
        <taxon>Bacillati</taxon>
        <taxon>Bacillota</taxon>
        <taxon>Bacilli</taxon>
        <taxon>Bacillales</taxon>
        <taxon>Paenibacillaceae</taxon>
        <taxon>Paenibacillus</taxon>
    </lineage>
</organism>
<protein>
    <recommendedName>
        <fullName evidence="2">DUF4179 domain-containing protein</fullName>
    </recommendedName>
</protein>
<keyword evidence="1" id="KW-0812">Transmembrane</keyword>